<accession>A0A6I6US72</accession>
<name>A0A6I6US72_9BACI</name>
<dbReference type="RefSeq" id="WP_034760039.1">
    <property type="nucleotide sequence ID" value="NZ_CCDN010000001.1"/>
</dbReference>
<dbReference type="EMBL" id="CP047394">
    <property type="protein sequence ID" value="QHE61370.1"/>
    <property type="molecule type" value="Genomic_DNA"/>
</dbReference>
<dbReference type="AlphaFoldDB" id="A0A6I6US72"/>
<organism evidence="1 2">
    <name type="scientific">Rossellomorea vietnamensis</name>
    <dbReference type="NCBI Taxonomy" id="218284"/>
    <lineage>
        <taxon>Bacteria</taxon>
        <taxon>Bacillati</taxon>
        <taxon>Bacillota</taxon>
        <taxon>Bacilli</taxon>
        <taxon>Bacillales</taxon>
        <taxon>Bacillaceae</taxon>
        <taxon>Rossellomorea</taxon>
    </lineage>
</organism>
<evidence type="ECO:0000313" key="2">
    <source>
        <dbReference type="Proteomes" id="UP000465062"/>
    </source>
</evidence>
<gene>
    <name evidence="1" type="ORF">FHE72_10255</name>
</gene>
<dbReference type="SUPFAM" id="SSF63829">
    <property type="entry name" value="Calcium-dependent phosphotriesterase"/>
    <property type="match status" value="1"/>
</dbReference>
<evidence type="ECO:0000313" key="1">
    <source>
        <dbReference type="EMBL" id="QHE61370.1"/>
    </source>
</evidence>
<protein>
    <submittedName>
        <fullName evidence="1">Uncharacterized protein</fullName>
    </submittedName>
</protein>
<dbReference type="KEGG" id="bvq:FHE72_10255"/>
<dbReference type="GeneID" id="77236554"/>
<dbReference type="Proteomes" id="UP000465062">
    <property type="component" value="Chromosome"/>
</dbReference>
<proteinExistence type="predicted"/>
<reference evidence="1 2" key="1">
    <citation type="submission" date="2019-06" db="EMBL/GenBank/DDBJ databases">
        <title>An operon consisting of a P-type ATPase gene and a transcriptional regular gene given the different cadmium resistance in Bacillus vietamensis 151-6 and Bacillus marisflavi 151-25.</title>
        <authorList>
            <person name="Yu X."/>
        </authorList>
    </citation>
    <scope>NUCLEOTIDE SEQUENCE [LARGE SCALE GENOMIC DNA]</scope>
    <source>
        <strain evidence="1 2">151-6</strain>
    </source>
</reference>
<sequence>MKDLYLVGAEQKSRVLNDWEQFKKAVVLKMDGSTKQAKKVIEYISPQEASPDHEPSYSFTAATMMEDRLFVGTQTEILVYNTNTYKKEDYYSLPIFNDVHHVKPRKNGNLLIANTGLDMVVELDPMGKVINLWNVMGEGPWKRFDPKVDYRKVSTTKPHQSHPNYVFELKDEVWVTRCLQKDAICLTDRSKKINIGRQLVHDGVLFQGKLYFTQVDGRIVIVDSKNLEVERVVNLEMIGSIKGKIGWCRGIKPLSEDIILVGFSRIRPQSKKMEDGSTKYIGDYGVMPTRLSCFNIKTNTLIWEENLENYGLNVIYSIH</sequence>